<dbReference type="PANTHER" id="PTHR37422:SF13">
    <property type="entry name" value="LIPOPOLYSACCHARIDE BIOSYNTHESIS PROTEIN PA4999-RELATED"/>
    <property type="match status" value="1"/>
</dbReference>
<keyword evidence="4 6" id="KW-0472">Membrane</keyword>
<comment type="subcellular location">
    <subcellularLocation>
        <location evidence="1">Membrane</location>
        <topology evidence="1">Multi-pass membrane protein</topology>
    </subcellularLocation>
</comment>
<evidence type="ECO:0000256" key="2">
    <source>
        <dbReference type="ARBA" id="ARBA00022692"/>
    </source>
</evidence>
<dbReference type="InterPro" id="IPR007016">
    <property type="entry name" value="O-antigen_ligase-rel_domated"/>
</dbReference>
<feature type="transmembrane region" description="Helical" evidence="6">
    <location>
        <begin position="31"/>
        <end position="49"/>
    </location>
</feature>
<proteinExistence type="predicted"/>
<dbReference type="EMBL" id="WBJY01000001">
    <property type="protein sequence ID" value="KAB1649122.1"/>
    <property type="molecule type" value="Genomic_DNA"/>
</dbReference>
<evidence type="ECO:0000256" key="1">
    <source>
        <dbReference type="ARBA" id="ARBA00004141"/>
    </source>
</evidence>
<dbReference type="OrthoDB" id="1118146at2"/>
<sequence length="529" mass="57780">MTASETASSRRGLREWLRGGLGDPKLGDNPWLLAFAAFAIFTGFAGDFWRNLTSWYGFGAVSLAVLVGAVVILINKRPLPRLHHLPFPLLLFMAWCLASTIWSAYWPETLLASLVQLVTVVVGLAIAVTLTRPMLLRALSLAMRTIVGMSLVFEVIVEAFFPNGVFPLYMLAPGVLESLTGDPGATFETAPPGFKWSHGHIFSGAAIQGIVGNRNLLAMIALLAAIAVTVQLLSKQLGRWNALIWLVLSLATVLLSRSMTVIVACGVVAFAALLIWIARPLRTRHRWMLYGAVAVAMVVCGAIVARFHADLFALINRSSDMSGRGDIWWAVTQLAWEHWLAGLGWISYWAPWVEPFKGMLVVDGVQYLQAHNAYIDVWMQTGLIGVVPFVLLVITTLIRTWWLAIDGEQYRDNRIPHSAMLAFLVMVALTVQSLTESRLLVEGNWLLLSSLAISSKLRVQDLPALPRRTLPAMTGPITVIDASTLEPRPIPPTEDLLLPDSAQCHTGGDVDGPGGGRPDTPRRSSTDGT</sequence>
<feature type="transmembrane region" description="Helical" evidence="6">
    <location>
        <begin position="55"/>
        <end position="75"/>
    </location>
</feature>
<feature type="transmembrane region" description="Helical" evidence="6">
    <location>
        <begin position="87"/>
        <end position="105"/>
    </location>
</feature>
<comment type="caution">
    <text evidence="8">The sequence shown here is derived from an EMBL/GenBank/DDBJ whole genome shotgun (WGS) entry which is preliminary data.</text>
</comment>
<feature type="domain" description="O-antigen ligase-related" evidence="7">
    <location>
        <begin position="246"/>
        <end position="389"/>
    </location>
</feature>
<dbReference type="AlphaFoldDB" id="A0A6H9WDU7"/>
<feature type="region of interest" description="Disordered" evidence="5">
    <location>
        <begin position="483"/>
        <end position="529"/>
    </location>
</feature>
<keyword evidence="8" id="KW-0436">Ligase</keyword>
<reference evidence="8 9" key="1">
    <citation type="submission" date="2019-09" db="EMBL/GenBank/DDBJ databases">
        <title>Phylogeny of genus Pseudoclavibacter and closely related genus.</title>
        <authorList>
            <person name="Li Y."/>
        </authorList>
    </citation>
    <scope>NUCLEOTIDE SEQUENCE [LARGE SCALE GENOMIC DNA]</scope>
    <source>
        <strain evidence="8 9">EGI 60007</strain>
    </source>
</reference>
<feature type="transmembrane region" description="Helical" evidence="6">
    <location>
        <begin position="383"/>
        <end position="403"/>
    </location>
</feature>
<keyword evidence="3 6" id="KW-1133">Transmembrane helix</keyword>
<organism evidence="8 9">
    <name type="scientific">Pseudoclavibacter endophyticus</name>
    <dbReference type="NCBI Taxonomy" id="1778590"/>
    <lineage>
        <taxon>Bacteria</taxon>
        <taxon>Bacillati</taxon>
        <taxon>Actinomycetota</taxon>
        <taxon>Actinomycetes</taxon>
        <taxon>Micrococcales</taxon>
        <taxon>Microbacteriaceae</taxon>
        <taxon>Pseudoclavibacter</taxon>
    </lineage>
</organism>
<evidence type="ECO:0000313" key="9">
    <source>
        <dbReference type="Proteomes" id="UP000431744"/>
    </source>
</evidence>
<dbReference type="InterPro" id="IPR051533">
    <property type="entry name" value="WaaL-like"/>
</dbReference>
<dbReference type="PANTHER" id="PTHR37422">
    <property type="entry name" value="TEICHURONIC ACID BIOSYNTHESIS PROTEIN TUAE"/>
    <property type="match status" value="1"/>
</dbReference>
<feature type="transmembrane region" description="Helical" evidence="6">
    <location>
        <begin position="216"/>
        <end position="233"/>
    </location>
</feature>
<dbReference type="Proteomes" id="UP000431744">
    <property type="component" value="Unassembled WGS sequence"/>
</dbReference>
<dbReference type="GO" id="GO:0016020">
    <property type="term" value="C:membrane"/>
    <property type="evidence" value="ECO:0007669"/>
    <property type="project" value="UniProtKB-SubCell"/>
</dbReference>
<feature type="transmembrane region" description="Helical" evidence="6">
    <location>
        <begin position="415"/>
        <end position="434"/>
    </location>
</feature>
<gene>
    <name evidence="8" type="ORF">F8O04_02235</name>
</gene>
<evidence type="ECO:0000259" key="7">
    <source>
        <dbReference type="Pfam" id="PF04932"/>
    </source>
</evidence>
<evidence type="ECO:0000256" key="3">
    <source>
        <dbReference type="ARBA" id="ARBA00022989"/>
    </source>
</evidence>
<evidence type="ECO:0000256" key="6">
    <source>
        <dbReference type="SAM" id="Phobius"/>
    </source>
</evidence>
<name>A0A6H9WDU7_9MICO</name>
<evidence type="ECO:0000313" key="8">
    <source>
        <dbReference type="EMBL" id="KAB1649122.1"/>
    </source>
</evidence>
<dbReference type="Pfam" id="PF04932">
    <property type="entry name" value="Wzy_C"/>
    <property type="match status" value="1"/>
</dbReference>
<accession>A0A6H9WDU7</accession>
<feature type="transmembrane region" description="Helical" evidence="6">
    <location>
        <begin position="261"/>
        <end position="278"/>
    </location>
</feature>
<dbReference type="RefSeq" id="WP_158027714.1">
    <property type="nucleotide sequence ID" value="NZ_BMHG01000001.1"/>
</dbReference>
<evidence type="ECO:0000256" key="4">
    <source>
        <dbReference type="ARBA" id="ARBA00023136"/>
    </source>
</evidence>
<keyword evidence="2 6" id="KW-0812">Transmembrane</keyword>
<feature type="transmembrane region" description="Helical" evidence="6">
    <location>
        <begin position="287"/>
        <end position="307"/>
    </location>
</feature>
<evidence type="ECO:0000256" key="5">
    <source>
        <dbReference type="SAM" id="MobiDB-lite"/>
    </source>
</evidence>
<feature type="transmembrane region" description="Helical" evidence="6">
    <location>
        <begin position="111"/>
        <end position="130"/>
    </location>
</feature>
<dbReference type="GO" id="GO:0016874">
    <property type="term" value="F:ligase activity"/>
    <property type="evidence" value="ECO:0007669"/>
    <property type="project" value="UniProtKB-KW"/>
</dbReference>
<protein>
    <submittedName>
        <fullName evidence="8">O-antigen ligase family protein</fullName>
    </submittedName>
</protein>
<feature type="compositionally biased region" description="Basic and acidic residues" evidence="5">
    <location>
        <begin position="519"/>
        <end position="529"/>
    </location>
</feature>
<keyword evidence="9" id="KW-1185">Reference proteome</keyword>